<dbReference type="Proteomes" id="UP000036356">
    <property type="component" value="Unassembled WGS sequence"/>
</dbReference>
<dbReference type="RefSeq" id="WP_047809316.1">
    <property type="nucleotide sequence ID" value="NZ_LDZY01000004.1"/>
</dbReference>
<evidence type="ECO:0000313" key="2">
    <source>
        <dbReference type="Proteomes" id="UP000036356"/>
    </source>
</evidence>
<evidence type="ECO:0000313" key="1">
    <source>
        <dbReference type="EMBL" id="KLU66786.1"/>
    </source>
</evidence>
<dbReference type="EMBL" id="LDZY01000004">
    <property type="protein sequence ID" value="KLU66786.1"/>
    <property type="molecule type" value="Genomic_DNA"/>
</dbReference>
<dbReference type="PATRIC" id="fig|476652.3.peg.1491"/>
<sequence length="104" mass="12781">MRVKINSVPIIDEQERLFLEIKKNFARIIEEYRRKHWFKELISEFTGGENLIDMDRIRALLWYWKLIFLLKSLRISLIFLKPDLETAERLIYVLEELRDRLEAE</sequence>
<keyword evidence="2" id="KW-1185">Reference proteome</keyword>
<name>A0A0J1IQ18_9FIRM</name>
<dbReference type="AlphaFoldDB" id="A0A0J1IQ18"/>
<comment type="caution">
    <text evidence="1">The sequence shown here is derived from an EMBL/GenBank/DDBJ whole genome shotgun (WGS) entry which is preliminary data.</text>
</comment>
<gene>
    <name evidence="1" type="ORF">DEAC_c14540</name>
</gene>
<reference evidence="1 2" key="1">
    <citation type="submission" date="2015-06" db="EMBL/GenBank/DDBJ databases">
        <title>Draft genome of the moderately acidophilic sulfate reducer Candidatus Desulfosporosinus acididurans strain M1.</title>
        <authorList>
            <person name="Poehlein A."/>
            <person name="Petzsch P."/>
            <person name="Johnson B.D."/>
            <person name="Schloemann M."/>
            <person name="Daniel R."/>
            <person name="Muehling M."/>
        </authorList>
    </citation>
    <scope>NUCLEOTIDE SEQUENCE [LARGE SCALE GENOMIC DNA]</scope>
    <source>
        <strain evidence="1 2">M1</strain>
    </source>
</reference>
<accession>A0A0J1IQ18</accession>
<protein>
    <submittedName>
        <fullName evidence="1">Uncharacterized protein</fullName>
    </submittedName>
</protein>
<proteinExistence type="predicted"/>
<dbReference type="STRING" id="476652.DEAC_c14540"/>
<organism evidence="1 2">
    <name type="scientific">Desulfosporosinus acididurans</name>
    <dbReference type="NCBI Taxonomy" id="476652"/>
    <lineage>
        <taxon>Bacteria</taxon>
        <taxon>Bacillati</taxon>
        <taxon>Bacillota</taxon>
        <taxon>Clostridia</taxon>
        <taxon>Eubacteriales</taxon>
        <taxon>Desulfitobacteriaceae</taxon>
        <taxon>Desulfosporosinus</taxon>
    </lineage>
</organism>